<keyword evidence="4 9" id="KW-0812">Transmembrane</keyword>
<feature type="chain" id="PRO_5047203901" description="Flagellar protein" evidence="10">
    <location>
        <begin position="22"/>
        <end position="143"/>
    </location>
</feature>
<keyword evidence="10" id="KW-0732">Signal</keyword>
<evidence type="ECO:0000313" key="11">
    <source>
        <dbReference type="EMBL" id="GAA4649572.1"/>
    </source>
</evidence>
<evidence type="ECO:0000256" key="1">
    <source>
        <dbReference type="ARBA" id="ARBA00004117"/>
    </source>
</evidence>
<evidence type="ECO:0000313" key="12">
    <source>
        <dbReference type="Proteomes" id="UP001500604"/>
    </source>
</evidence>
<comment type="similarity">
    <text evidence="8">Belongs to the FliO/MopB family.</text>
</comment>
<accession>A0ABP8V118</accession>
<sequence>MNNARYLLTPLLPLLTDIAQAAQETSKSATGYLVQIGLPLLLIIGMIVGFGLLAKRFNLHSVNNKGPVKVLSSTPVSGQVRLCLIEAGDKQLLISVSNQQANCLHVFDSPVVNHTEKETRDFATLFSLAIKPSQPQARTGDEP</sequence>
<name>A0ABP8V118_9GAMM</name>
<evidence type="ECO:0000256" key="4">
    <source>
        <dbReference type="ARBA" id="ARBA00022692"/>
    </source>
</evidence>
<dbReference type="EMBL" id="BAABFL010000135">
    <property type="protein sequence ID" value="GAA4649572.1"/>
    <property type="molecule type" value="Genomic_DNA"/>
</dbReference>
<keyword evidence="6 9" id="KW-0472">Membrane</keyword>
<organism evidence="11 12">
    <name type="scientific">Kistimonas scapharcae</name>
    <dbReference type="NCBI Taxonomy" id="1036133"/>
    <lineage>
        <taxon>Bacteria</taxon>
        <taxon>Pseudomonadati</taxon>
        <taxon>Pseudomonadota</taxon>
        <taxon>Gammaproteobacteria</taxon>
        <taxon>Oceanospirillales</taxon>
        <taxon>Endozoicomonadaceae</taxon>
        <taxon>Kistimonas</taxon>
    </lineage>
</organism>
<evidence type="ECO:0000256" key="8">
    <source>
        <dbReference type="ARBA" id="ARBA00037937"/>
    </source>
</evidence>
<evidence type="ECO:0000256" key="10">
    <source>
        <dbReference type="SAM" id="SignalP"/>
    </source>
</evidence>
<evidence type="ECO:0000256" key="9">
    <source>
        <dbReference type="SAM" id="Phobius"/>
    </source>
</evidence>
<dbReference type="Pfam" id="PF04347">
    <property type="entry name" value="FliO"/>
    <property type="match status" value="1"/>
</dbReference>
<proteinExistence type="inferred from homology"/>
<feature type="transmembrane region" description="Helical" evidence="9">
    <location>
        <begin position="31"/>
        <end position="54"/>
    </location>
</feature>
<dbReference type="PANTHER" id="PTHR38766:SF1">
    <property type="entry name" value="FLAGELLAR PROTEIN FLIO"/>
    <property type="match status" value="1"/>
</dbReference>
<feature type="signal peptide" evidence="10">
    <location>
        <begin position="1"/>
        <end position="21"/>
    </location>
</feature>
<reference evidence="12" key="1">
    <citation type="journal article" date="2019" name="Int. J. Syst. Evol. Microbiol.">
        <title>The Global Catalogue of Microorganisms (GCM) 10K type strain sequencing project: providing services to taxonomists for standard genome sequencing and annotation.</title>
        <authorList>
            <consortium name="The Broad Institute Genomics Platform"/>
            <consortium name="The Broad Institute Genome Sequencing Center for Infectious Disease"/>
            <person name="Wu L."/>
            <person name="Ma J."/>
        </authorList>
    </citation>
    <scope>NUCLEOTIDE SEQUENCE [LARGE SCALE GENOMIC DNA]</scope>
    <source>
        <strain evidence="12">JCM 17805</strain>
    </source>
</reference>
<dbReference type="InterPro" id="IPR052205">
    <property type="entry name" value="FliO/MopB"/>
</dbReference>
<evidence type="ECO:0000256" key="2">
    <source>
        <dbReference type="ARBA" id="ARBA00004236"/>
    </source>
</evidence>
<comment type="caution">
    <text evidence="11">The sequence shown here is derived from an EMBL/GenBank/DDBJ whole genome shotgun (WGS) entry which is preliminary data.</text>
</comment>
<evidence type="ECO:0008006" key="13">
    <source>
        <dbReference type="Google" id="ProtNLM"/>
    </source>
</evidence>
<dbReference type="Proteomes" id="UP001500604">
    <property type="component" value="Unassembled WGS sequence"/>
</dbReference>
<keyword evidence="3" id="KW-1003">Cell membrane</keyword>
<comment type="subcellular location">
    <subcellularLocation>
        <location evidence="1">Bacterial flagellum basal body</location>
    </subcellularLocation>
    <subcellularLocation>
        <location evidence="2">Cell membrane</location>
    </subcellularLocation>
</comment>
<dbReference type="RefSeq" id="WP_345195460.1">
    <property type="nucleotide sequence ID" value="NZ_BAABFL010000135.1"/>
</dbReference>
<evidence type="ECO:0000256" key="6">
    <source>
        <dbReference type="ARBA" id="ARBA00023136"/>
    </source>
</evidence>
<dbReference type="PANTHER" id="PTHR38766">
    <property type="entry name" value="FLAGELLAR PROTEIN FLIO"/>
    <property type="match status" value="1"/>
</dbReference>
<gene>
    <name evidence="11" type="ORF">GCM10023116_18460</name>
</gene>
<keyword evidence="7" id="KW-0975">Bacterial flagellum</keyword>
<evidence type="ECO:0000256" key="3">
    <source>
        <dbReference type="ARBA" id="ARBA00022475"/>
    </source>
</evidence>
<keyword evidence="5 9" id="KW-1133">Transmembrane helix</keyword>
<keyword evidence="12" id="KW-1185">Reference proteome</keyword>
<evidence type="ECO:0000256" key="5">
    <source>
        <dbReference type="ARBA" id="ARBA00022989"/>
    </source>
</evidence>
<evidence type="ECO:0000256" key="7">
    <source>
        <dbReference type="ARBA" id="ARBA00023143"/>
    </source>
</evidence>
<dbReference type="InterPro" id="IPR022781">
    <property type="entry name" value="Flagellar_biosynth_FliO"/>
</dbReference>
<protein>
    <recommendedName>
        <fullName evidence="13">Flagellar protein</fullName>
    </recommendedName>
</protein>